<evidence type="ECO:0000259" key="1">
    <source>
        <dbReference type="Pfam" id="PF06742"/>
    </source>
</evidence>
<dbReference type="InterPro" id="IPR037049">
    <property type="entry name" value="DUF1214_C_sf"/>
</dbReference>
<evidence type="ECO:0000259" key="2">
    <source>
        <dbReference type="Pfam" id="PF06863"/>
    </source>
</evidence>
<dbReference type="Pfam" id="PF06742">
    <property type="entry name" value="DUF1214"/>
    <property type="match status" value="1"/>
</dbReference>
<dbReference type="Gene3D" id="2.60.40.1610">
    <property type="entry name" value="Domain of unknown function DUF1254"/>
    <property type="match status" value="1"/>
</dbReference>
<sequence>MNKHILNLSIGLAIVFTACQPQEKHATIAETDHYGTLANLPFENDFPTKKTVKTLEDEVYFQRAVQVYHWALPAMNMYSMKEAVANEFGNGYEVLAVYKDRLNAKTIITTPNSDVIYGIGFLDLKADGPMVIDAPPMLQALIDDMWHRPIDGPTIDGKKYSADIGLPGPDKGKGGKYLILPPGYSGDIDAENYFVYNSRTNGVFVFLRSFFEDPNNLKPAAENMMRIKIYPYGKESEAKEMKFPNASNIPINMVASKDITYFEILNRFVQNEVVDESDSYMRGMLAAIGIEKGKPFEPTEHQKKLLNDAAKTAWKMAKVIAFNTWETLPKAKWYSDRQWNSHIRDGGETFGKAYDDFEFKVAGMEETDVDARLHMFLNAYSISPGMGSTTPGVGAKYLEAAKDSDGNFLDGGETYKLTLPANIPAKNFWSITAYDPVTAAGLDNGQAFPSLGSRDMPKKNEDGSTTIYFSPEAPKGMEGNWVKTVPGKGWFTLLRLYGPEEAFFDKTWVPGDFEKVE</sequence>
<name>A0ABR9AKW9_9BACT</name>
<protein>
    <submittedName>
        <fullName evidence="3">DUF1254 domain-containing protein</fullName>
    </submittedName>
</protein>
<comment type="caution">
    <text evidence="3">The sequence shown here is derived from an EMBL/GenBank/DDBJ whole genome shotgun (WGS) entry which is preliminary data.</text>
</comment>
<keyword evidence="4" id="KW-1185">Reference proteome</keyword>
<accession>A0ABR9AKW9</accession>
<dbReference type="PROSITE" id="PS51257">
    <property type="entry name" value="PROKAR_LIPOPROTEIN"/>
    <property type="match status" value="1"/>
</dbReference>
<dbReference type="Gene3D" id="1.10.3360.10">
    <property type="entry name" value="VPA0735-like domain"/>
    <property type="match status" value="1"/>
</dbReference>
<evidence type="ECO:0000313" key="4">
    <source>
        <dbReference type="Proteomes" id="UP000647133"/>
    </source>
</evidence>
<feature type="domain" description="DUF1254" evidence="2">
    <location>
        <begin position="98"/>
        <end position="231"/>
    </location>
</feature>
<dbReference type="EMBL" id="JACYTQ010000003">
    <property type="protein sequence ID" value="MBD8489465.1"/>
    <property type="molecule type" value="Genomic_DNA"/>
</dbReference>
<dbReference type="PANTHER" id="PTHR36509:SF3">
    <property type="entry name" value="SIGNAL PEPTIDE PROTEIN"/>
    <property type="match status" value="1"/>
</dbReference>
<dbReference type="Gene3D" id="2.60.120.600">
    <property type="entry name" value="Domain of unknown function DUF1214, C-terminal domain"/>
    <property type="match status" value="1"/>
</dbReference>
<proteinExistence type="predicted"/>
<dbReference type="RefSeq" id="WP_192010336.1">
    <property type="nucleotide sequence ID" value="NZ_JACYTQ010000003.1"/>
</dbReference>
<dbReference type="Proteomes" id="UP000647133">
    <property type="component" value="Unassembled WGS sequence"/>
</dbReference>
<organism evidence="3 4">
    <name type="scientific">Echinicola arenosa</name>
    <dbReference type="NCBI Taxonomy" id="2774144"/>
    <lineage>
        <taxon>Bacteria</taxon>
        <taxon>Pseudomonadati</taxon>
        <taxon>Bacteroidota</taxon>
        <taxon>Cytophagia</taxon>
        <taxon>Cytophagales</taxon>
        <taxon>Cyclobacteriaceae</taxon>
        <taxon>Echinicola</taxon>
    </lineage>
</organism>
<gene>
    <name evidence="3" type="ORF">IFO69_11985</name>
</gene>
<dbReference type="InterPro" id="IPR010679">
    <property type="entry name" value="DUF1254"/>
</dbReference>
<dbReference type="PANTHER" id="PTHR36509">
    <property type="entry name" value="BLL3101 PROTEIN"/>
    <property type="match status" value="1"/>
</dbReference>
<feature type="domain" description="DUF1214" evidence="1">
    <location>
        <begin position="395"/>
        <end position="501"/>
    </location>
</feature>
<dbReference type="InterPro" id="IPR037050">
    <property type="entry name" value="DUF1254_sf"/>
</dbReference>
<dbReference type="InterPro" id="IPR010621">
    <property type="entry name" value="DUF1214"/>
</dbReference>
<reference evidence="3 4" key="1">
    <citation type="submission" date="2020-09" db="EMBL/GenBank/DDBJ databases">
        <title>Echinicola sp. CAU 1574 isolated from sand of Sido Beach.</title>
        <authorList>
            <person name="Kim W."/>
        </authorList>
    </citation>
    <scope>NUCLEOTIDE SEQUENCE [LARGE SCALE GENOMIC DNA]</scope>
    <source>
        <strain evidence="3 4">CAU 1574</strain>
    </source>
</reference>
<dbReference type="SUPFAM" id="SSF160935">
    <property type="entry name" value="VPA0735-like"/>
    <property type="match status" value="1"/>
</dbReference>
<dbReference type="Pfam" id="PF06863">
    <property type="entry name" value="DUF1254"/>
    <property type="match status" value="1"/>
</dbReference>
<evidence type="ECO:0000313" key="3">
    <source>
        <dbReference type="EMBL" id="MBD8489465.1"/>
    </source>
</evidence>